<feature type="domain" description="G-protein coupled receptors family 1 profile" evidence="11">
    <location>
        <begin position="28"/>
        <end position="200"/>
    </location>
</feature>
<evidence type="ECO:0000259" key="11">
    <source>
        <dbReference type="PROSITE" id="PS50262"/>
    </source>
</evidence>
<keyword evidence="2" id="KW-1003">Cell membrane</keyword>
<evidence type="ECO:0000256" key="6">
    <source>
        <dbReference type="ARBA" id="ARBA00023136"/>
    </source>
</evidence>
<dbReference type="OrthoDB" id="5962113at2759"/>
<evidence type="ECO:0000256" key="8">
    <source>
        <dbReference type="ARBA" id="ARBA00023180"/>
    </source>
</evidence>
<keyword evidence="7" id="KW-0675">Receptor</keyword>
<evidence type="ECO:0000256" key="2">
    <source>
        <dbReference type="ARBA" id="ARBA00022475"/>
    </source>
</evidence>
<accession>A0A3M6T9K9</accession>
<keyword evidence="9" id="KW-0807">Transducer</keyword>
<dbReference type="InterPro" id="IPR000276">
    <property type="entry name" value="GPCR_Rhodpsn"/>
</dbReference>
<feature type="transmembrane region" description="Helical" evidence="10">
    <location>
        <begin position="139"/>
        <end position="167"/>
    </location>
</feature>
<organism evidence="12 13">
    <name type="scientific">Pocillopora damicornis</name>
    <name type="common">Cauliflower coral</name>
    <name type="synonym">Millepora damicornis</name>
    <dbReference type="NCBI Taxonomy" id="46731"/>
    <lineage>
        <taxon>Eukaryota</taxon>
        <taxon>Metazoa</taxon>
        <taxon>Cnidaria</taxon>
        <taxon>Anthozoa</taxon>
        <taxon>Hexacorallia</taxon>
        <taxon>Scleractinia</taxon>
        <taxon>Astrocoeniina</taxon>
        <taxon>Pocilloporidae</taxon>
        <taxon>Pocillopora</taxon>
    </lineage>
</organism>
<evidence type="ECO:0000313" key="12">
    <source>
        <dbReference type="EMBL" id="RMX38080.1"/>
    </source>
</evidence>
<comment type="caution">
    <text evidence="12">The sequence shown here is derived from an EMBL/GenBank/DDBJ whole genome shotgun (WGS) entry which is preliminary data.</text>
</comment>
<evidence type="ECO:0000256" key="4">
    <source>
        <dbReference type="ARBA" id="ARBA00022989"/>
    </source>
</evidence>
<dbReference type="Pfam" id="PF00001">
    <property type="entry name" value="7tm_1"/>
    <property type="match status" value="1"/>
</dbReference>
<dbReference type="PANTHER" id="PTHR24246:SF27">
    <property type="entry name" value="ADENOSINE RECEPTOR, ISOFORM A"/>
    <property type="match status" value="1"/>
</dbReference>
<sequence>MSHLSIASTPLQRDHARRVAYFLLYTPSLLSLAALTRDRFIAIKEPLNYRTEMNQKQAAMVSQVIWVVSSDGYLKYSFVFVNTAVVTTLIALCVTNAKVSKLFKCRVQNCGALHEGGNNANNMAKIRAIEWQKRFTKTFLIMLALYVCCFLPILILVYVFSFCVYVISFCINCTYAFIHLARDINSNLIKANSSVNPFVFTWRLERFRKAFVKILSCKRLIQRETMPSTAV</sequence>
<feature type="transmembrane region" description="Helical" evidence="10">
    <location>
        <begin position="20"/>
        <end position="37"/>
    </location>
</feature>
<reference evidence="12 13" key="1">
    <citation type="journal article" date="2018" name="Sci. Rep.">
        <title>Comparative analysis of the Pocillopora damicornis genome highlights role of immune system in coral evolution.</title>
        <authorList>
            <person name="Cunning R."/>
            <person name="Bay R.A."/>
            <person name="Gillette P."/>
            <person name="Baker A.C."/>
            <person name="Traylor-Knowles N."/>
        </authorList>
    </citation>
    <scope>NUCLEOTIDE SEQUENCE [LARGE SCALE GENOMIC DNA]</scope>
    <source>
        <strain evidence="12">RSMAS</strain>
        <tissue evidence="12">Whole animal</tissue>
    </source>
</reference>
<dbReference type="GO" id="GO:0004930">
    <property type="term" value="F:G protein-coupled receptor activity"/>
    <property type="evidence" value="ECO:0007669"/>
    <property type="project" value="UniProtKB-KW"/>
</dbReference>
<keyword evidence="3 10" id="KW-0812">Transmembrane</keyword>
<keyword evidence="13" id="KW-1185">Reference proteome</keyword>
<dbReference type="PANTHER" id="PTHR24246">
    <property type="entry name" value="OLFACTORY RECEPTOR AND ADENOSINE RECEPTOR"/>
    <property type="match status" value="1"/>
</dbReference>
<evidence type="ECO:0000256" key="7">
    <source>
        <dbReference type="ARBA" id="ARBA00023170"/>
    </source>
</evidence>
<keyword evidence="4 10" id="KW-1133">Transmembrane helix</keyword>
<dbReference type="Gene3D" id="1.20.1070.10">
    <property type="entry name" value="Rhodopsin 7-helix transmembrane proteins"/>
    <property type="match status" value="2"/>
</dbReference>
<dbReference type="SUPFAM" id="SSF81321">
    <property type="entry name" value="Family A G protein-coupled receptor-like"/>
    <property type="match status" value="1"/>
</dbReference>
<evidence type="ECO:0000313" key="13">
    <source>
        <dbReference type="Proteomes" id="UP000275408"/>
    </source>
</evidence>
<proteinExistence type="predicted"/>
<evidence type="ECO:0000256" key="5">
    <source>
        <dbReference type="ARBA" id="ARBA00023040"/>
    </source>
</evidence>
<dbReference type="EMBL" id="RCHS01004051">
    <property type="protein sequence ID" value="RMX38080.1"/>
    <property type="molecule type" value="Genomic_DNA"/>
</dbReference>
<feature type="transmembrane region" description="Helical" evidence="10">
    <location>
        <begin position="76"/>
        <end position="94"/>
    </location>
</feature>
<evidence type="ECO:0000256" key="10">
    <source>
        <dbReference type="SAM" id="Phobius"/>
    </source>
</evidence>
<keyword evidence="6 10" id="KW-0472">Membrane</keyword>
<dbReference type="AlphaFoldDB" id="A0A3M6T9K9"/>
<dbReference type="Proteomes" id="UP000275408">
    <property type="component" value="Unassembled WGS sequence"/>
</dbReference>
<name>A0A3M6T9K9_POCDA</name>
<comment type="subcellular location">
    <subcellularLocation>
        <location evidence="1">Cell membrane</location>
        <topology evidence="1">Multi-pass membrane protein</topology>
    </subcellularLocation>
</comment>
<evidence type="ECO:0000256" key="3">
    <source>
        <dbReference type="ARBA" id="ARBA00022692"/>
    </source>
</evidence>
<dbReference type="GO" id="GO:0005886">
    <property type="term" value="C:plasma membrane"/>
    <property type="evidence" value="ECO:0007669"/>
    <property type="project" value="UniProtKB-SubCell"/>
</dbReference>
<keyword evidence="5" id="KW-0297">G-protein coupled receptor</keyword>
<dbReference type="InterPro" id="IPR017452">
    <property type="entry name" value="GPCR_Rhodpsn_7TM"/>
</dbReference>
<evidence type="ECO:0000256" key="1">
    <source>
        <dbReference type="ARBA" id="ARBA00004651"/>
    </source>
</evidence>
<gene>
    <name evidence="12" type="ORF">pdam_00003065</name>
</gene>
<dbReference type="PROSITE" id="PS50262">
    <property type="entry name" value="G_PROTEIN_RECEP_F1_2"/>
    <property type="match status" value="1"/>
</dbReference>
<evidence type="ECO:0000256" key="9">
    <source>
        <dbReference type="ARBA" id="ARBA00023224"/>
    </source>
</evidence>
<protein>
    <recommendedName>
        <fullName evidence="11">G-protein coupled receptors family 1 profile domain-containing protein</fullName>
    </recommendedName>
</protein>
<keyword evidence="8" id="KW-0325">Glycoprotein</keyword>
<dbReference type="PRINTS" id="PR00237">
    <property type="entry name" value="GPCRRHODOPSN"/>
</dbReference>
<dbReference type="CDD" id="cd00637">
    <property type="entry name" value="7tm_classA_rhodopsin-like"/>
    <property type="match status" value="1"/>
</dbReference>